<gene>
    <name evidence="6" type="ORF">UA08_03309</name>
</gene>
<evidence type="ECO:0000256" key="5">
    <source>
        <dbReference type="SAM" id="MobiDB-lite"/>
    </source>
</evidence>
<proteinExistence type="inferred from homology"/>
<dbReference type="GeneID" id="31003064"/>
<keyword evidence="7" id="KW-1185">Reference proteome</keyword>
<organism evidence="6 7">
    <name type="scientific">Talaromyces atroroseus</name>
    <dbReference type="NCBI Taxonomy" id="1441469"/>
    <lineage>
        <taxon>Eukaryota</taxon>
        <taxon>Fungi</taxon>
        <taxon>Dikarya</taxon>
        <taxon>Ascomycota</taxon>
        <taxon>Pezizomycotina</taxon>
        <taxon>Eurotiomycetes</taxon>
        <taxon>Eurotiomycetidae</taxon>
        <taxon>Eurotiales</taxon>
        <taxon>Trichocomaceae</taxon>
        <taxon>Talaromyces</taxon>
        <taxon>Talaromyces sect. Trachyspermi</taxon>
    </lineage>
</organism>
<dbReference type="SMART" id="SM00386">
    <property type="entry name" value="HAT"/>
    <property type="match status" value="4"/>
</dbReference>
<dbReference type="PANTHER" id="PTHR13471">
    <property type="entry name" value="TETRATRICOPEPTIDE-LIKE HELICAL"/>
    <property type="match status" value="1"/>
</dbReference>
<evidence type="ECO:0000313" key="6">
    <source>
        <dbReference type="EMBL" id="OKL61538.1"/>
    </source>
</evidence>
<dbReference type="Proteomes" id="UP000214365">
    <property type="component" value="Unassembled WGS sequence"/>
</dbReference>
<dbReference type="Pfam" id="PF08424">
    <property type="entry name" value="NRDE-2"/>
    <property type="match status" value="1"/>
</dbReference>
<accession>A0A225AW54</accession>
<keyword evidence="3" id="KW-0677">Repeat</keyword>
<dbReference type="GO" id="GO:0071013">
    <property type="term" value="C:catalytic step 2 spliceosome"/>
    <property type="evidence" value="ECO:0007669"/>
    <property type="project" value="TreeGrafter"/>
</dbReference>
<dbReference type="GO" id="GO:1902369">
    <property type="term" value="P:negative regulation of RNA catabolic process"/>
    <property type="evidence" value="ECO:0007669"/>
    <property type="project" value="TreeGrafter"/>
</dbReference>
<feature type="region of interest" description="Disordered" evidence="5">
    <location>
        <begin position="224"/>
        <end position="253"/>
    </location>
</feature>
<comment type="subcellular location">
    <subcellularLocation>
        <location evidence="1">Nucleus</location>
    </subcellularLocation>
</comment>
<feature type="region of interest" description="Disordered" evidence="5">
    <location>
        <begin position="1"/>
        <end position="90"/>
    </location>
</feature>
<evidence type="ECO:0000313" key="7">
    <source>
        <dbReference type="Proteomes" id="UP000214365"/>
    </source>
</evidence>
<dbReference type="PANTHER" id="PTHR13471:SF0">
    <property type="entry name" value="NUCLEAR EXOSOME REGULATOR NRDE2"/>
    <property type="match status" value="1"/>
</dbReference>
<dbReference type="GO" id="GO:0006396">
    <property type="term" value="P:RNA processing"/>
    <property type="evidence" value="ECO:0007669"/>
    <property type="project" value="InterPro"/>
</dbReference>
<evidence type="ECO:0008006" key="8">
    <source>
        <dbReference type="Google" id="ProtNLM"/>
    </source>
</evidence>
<name>A0A225AW54_TALAT</name>
<reference evidence="6 7" key="1">
    <citation type="submission" date="2015-06" db="EMBL/GenBank/DDBJ databases">
        <title>Talaromyces atroroseus IBT 11181 draft genome.</title>
        <authorList>
            <person name="Rasmussen K.B."/>
            <person name="Rasmussen S."/>
            <person name="Petersen B."/>
            <person name="Sicheritz-Ponten T."/>
            <person name="Mortensen U.H."/>
            <person name="Thrane U."/>
        </authorList>
    </citation>
    <scope>NUCLEOTIDE SEQUENCE [LARGE SCALE GENOMIC DNA]</scope>
    <source>
        <strain evidence="6 7">IBT 11181</strain>
    </source>
</reference>
<comment type="similarity">
    <text evidence="2">Belongs to the NRDE2 family.</text>
</comment>
<keyword evidence="4" id="KW-0539">Nucleus</keyword>
<protein>
    <recommendedName>
        <fullName evidence="8">Protein NRDE2-like protein</fullName>
    </recommendedName>
</protein>
<dbReference type="InterPro" id="IPR013633">
    <property type="entry name" value="NRDE-2"/>
</dbReference>
<dbReference type="Gene3D" id="1.25.40.10">
    <property type="entry name" value="Tetratricopeptide repeat domain"/>
    <property type="match status" value="1"/>
</dbReference>
<evidence type="ECO:0000256" key="2">
    <source>
        <dbReference type="ARBA" id="ARBA00009265"/>
    </source>
</evidence>
<dbReference type="EMBL" id="LFMY01000004">
    <property type="protein sequence ID" value="OKL61538.1"/>
    <property type="molecule type" value="Genomic_DNA"/>
</dbReference>
<dbReference type="RefSeq" id="XP_020121659.1">
    <property type="nucleotide sequence ID" value="XM_020265595.1"/>
</dbReference>
<dbReference type="AlphaFoldDB" id="A0A225AW54"/>
<feature type="compositionally biased region" description="Basic and acidic residues" evidence="5">
    <location>
        <begin position="1098"/>
        <end position="1112"/>
    </location>
</feature>
<feature type="region of interest" description="Disordered" evidence="5">
    <location>
        <begin position="1098"/>
        <end position="1133"/>
    </location>
</feature>
<comment type="caution">
    <text evidence="6">The sequence shown here is derived from an EMBL/GenBank/DDBJ whole genome shotgun (WGS) entry which is preliminary data.</text>
</comment>
<dbReference type="InterPro" id="IPR003107">
    <property type="entry name" value="HAT"/>
</dbReference>
<dbReference type="GO" id="GO:0031048">
    <property type="term" value="P:regulatory ncRNA-mediated heterochromatin formation"/>
    <property type="evidence" value="ECO:0007669"/>
    <property type="project" value="TreeGrafter"/>
</dbReference>
<evidence type="ECO:0000256" key="3">
    <source>
        <dbReference type="ARBA" id="ARBA00022737"/>
    </source>
</evidence>
<feature type="compositionally biased region" description="Basic and acidic residues" evidence="5">
    <location>
        <begin position="28"/>
        <end position="40"/>
    </location>
</feature>
<sequence>MQEAKQVPKFASFKAKPPPPTEDVNIGHVDEEAQRRDERSRHKSRHHSHNHHHRSRQGDRHLKHGSRREKESPRAAPSAPPQPDEEPQDIYKIDRKGDIHNVIYGTIHRYSIPQYRRAGRGRILGLPARFKIDRTYDGEDSLLVRADGSIADGTRHKTRSILSAADAKERRVLRIRQDLIADNDDAHKNFIPLDYNGSRKRQRILGGDDVSDSEAEKYGYRSILGKAKPEQQDIPSDMEASLESDSNEEGSAVKWNREANQRNLELLRRAEDNPSDIGAWMEVIKYQDTLLAGSDSRRQLTAAEKRSLADIKLSLYDKALKKVGKHPEKYRLLLGYLEEGTNLWDSKRLGEQWHTILKHNSGYISLWMRYIDFRQTAFLDFTVERCKDIYLDCMKLNASSDNDAEKETIHMYLFLRMTLFMREAGFSELAVGLWQAALEISLFRPKELTNSSKDDFMNSFALFWESEVARIGEPGAKGWGSGKSPELEAFTTTDAQTQIRTETLFSSWNVEERRLSRGARLPARTLDIVENDDPYRVVLGSDIEVFLPFFATWRDTNTLVDGFLKFCFLPPLNSLRYSTRDIVTSGDDAFLRTELIYLSDSYITRLINSNPEMTEGAKHPLVFDMAPLQNMIHSVDSLFADSNWFQSLATWKEIIKNEESIIDAEWVRRSLKLLVGTFPQDDILAECTLAVEFALDPSEGKKYAKSLLKKRPSSLRLYNAFALMETRNDNFSTASHVWATTLSMAASLSETQKLEYGTIIRSWVWEYMVLGRIDAAIKVLISVPDFVIDLKTLEQGSFSIIPTQRLKTERFLRECADHAVSRHDLVSFTAWMDVTALLHYLTAFFDLSSATEVYNNAFDRLAHSSHITEGSKSSTLEVLHQYRSRLLFHHITTKHTYRPADIREMLLTSTSLFPHNTMFLSLFTWNESRFRIDERIRGVFLTPAASASTGRSTDSNQNPVTSTSLLNILTELSRPVYSGSTVHSSRAAFERAVSSSSSPSPSLWKLYIYFELRRAKDATAAQRVFHRAIRACPWLKGIFMLAFNENQDLWETNKTKNELDAWWEQRKIYNVLVDKELRIHVEIGDEVFDEAERGWLEKERSRREGGRQERQHHDRKRRKDREVIYLPDDGETD</sequence>
<feature type="compositionally biased region" description="Basic residues" evidence="5">
    <location>
        <begin position="41"/>
        <end position="67"/>
    </location>
</feature>
<dbReference type="OrthoDB" id="297219at2759"/>
<dbReference type="InterPro" id="IPR011990">
    <property type="entry name" value="TPR-like_helical_dom_sf"/>
</dbReference>
<evidence type="ECO:0000256" key="4">
    <source>
        <dbReference type="ARBA" id="ARBA00023242"/>
    </source>
</evidence>
<evidence type="ECO:0000256" key="1">
    <source>
        <dbReference type="ARBA" id="ARBA00004123"/>
    </source>
</evidence>
<dbReference type="STRING" id="1441469.A0A225AW54"/>